<organism evidence="2">
    <name type="scientific">Spodoptera frugiperda</name>
    <name type="common">Fall armyworm</name>
    <dbReference type="NCBI Taxonomy" id="7108"/>
    <lineage>
        <taxon>Eukaryota</taxon>
        <taxon>Metazoa</taxon>
        <taxon>Ecdysozoa</taxon>
        <taxon>Arthropoda</taxon>
        <taxon>Hexapoda</taxon>
        <taxon>Insecta</taxon>
        <taxon>Pterygota</taxon>
        <taxon>Neoptera</taxon>
        <taxon>Endopterygota</taxon>
        <taxon>Lepidoptera</taxon>
        <taxon>Glossata</taxon>
        <taxon>Ditrysia</taxon>
        <taxon>Noctuoidea</taxon>
        <taxon>Noctuidae</taxon>
        <taxon>Amphipyrinae</taxon>
        <taxon>Spodoptera</taxon>
    </lineage>
</organism>
<gene>
    <name evidence="2" type="ORF">SFRICE_018807</name>
</gene>
<evidence type="ECO:0000256" key="1">
    <source>
        <dbReference type="SAM" id="MobiDB-lite"/>
    </source>
</evidence>
<dbReference type="AlphaFoldDB" id="A0A2H1VT41"/>
<sequence length="300" mass="35030">METDSAKLCFFYMKRCVFWMAFQLSIHRIVELRIFLAQLHSLVSLETSGKCFHFFLWDLPVIEQTYYLMVSNRRSPWTLETPEALQEDREGRPIAPPEPDSHNETQRERYFTVFCEAVVSLRSSRPIRAKHGSPTINLLRNFGFVLFLWNTPIIELTYHLMVSNRRRPWTPETPEALPMCGRLFGDRILRAVGELGIEEFGKGSNWAFVNHHSHNASIVLRRFSNNLTGNMVYNNELYSRVLFYQRCAMLRCCGCVWLPPIIFIGTHNLALMKDACYGCGVWMSAIDVSYGWLPYYRYIA</sequence>
<accession>A0A2H1VT41</accession>
<reference evidence="2" key="1">
    <citation type="submission" date="2016-07" db="EMBL/GenBank/DDBJ databases">
        <authorList>
            <person name="Bretaudeau A."/>
        </authorList>
    </citation>
    <scope>NUCLEOTIDE SEQUENCE</scope>
    <source>
        <strain evidence="2">Rice</strain>
        <tissue evidence="2">Whole body</tissue>
    </source>
</reference>
<evidence type="ECO:0000313" key="2">
    <source>
        <dbReference type="EMBL" id="SOQ43979.1"/>
    </source>
</evidence>
<dbReference type="EMBL" id="ODYU01004280">
    <property type="protein sequence ID" value="SOQ43979.1"/>
    <property type="molecule type" value="Genomic_DNA"/>
</dbReference>
<feature type="region of interest" description="Disordered" evidence="1">
    <location>
        <begin position="85"/>
        <end position="104"/>
    </location>
</feature>
<protein>
    <submittedName>
        <fullName evidence="2">SFRICE_018807</fullName>
    </submittedName>
</protein>
<name>A0A2H1VT41_SPOFR</name>
<proteinExistence type="predicted"/>